<evidence type="ECO:0000256" key="2">
    <source>
        <dbReference type="SAM" id="Phobius"/>
    </source>
</evidence>
<gene>
    <name evidence="5" type="primary">htaA</name>
    <name evidence="5" type="ORF">NCTC949_00262</name>
</gene>
<dbReference type="AlphaFoldDB" id="A0AB38VSM5"/>
<evidence type="ECO:0000313" key="5">
    <source>
        <dbReference type="EMBL" id="VEH04769.1"/>
    </source>
</evidence>
<evidence type="ECO:0000313" key="6">
    <source>
        <dbReference type="Proteomes" id="UP000271380"/>
    </source>
</evidence>
<dbReference type="RefSeq" id="WP_126316320.1">
    <property type="nucleotide sequence ID" value="NZ_JBHOLU010000002.1"/>
</dbReference>
<feature type="signal peptide" evidence="3">
    <location>
        <begin position="1"/>
        <end position="23"/>
    </location>
</feature>
<sequence>MSQLRKVISTFATAALVSFPAGFVLQVAEPAVASAATCGSLNWGVKQSFRAYIMGRIAQGGWEMSDGAGFTGDATGPDGAFTFPRTEKATIDSPTSGTIPFGGRIRFSGHAHYEGRGPLLDMSLWDLKVRINGQSAQLLADYDATQLDGMHANAKQLPNLVGDDVAIVEIALDNAPDLESDSVDLSGTTRLTADGDRLFMSNYGVGTEMDRTSGVVGTKSNCGSSNGSSGSNSGGGTTKPITGNFTGTNKEVIGLLSETNDTMNALTTFMGNSQIFVKKIGEFTGNGGANTATNNSTRSGASNGNTTAKSAGANPPAQNGPSAAHAAGTAPSVPAAVASASGNTAGAAAQAGQSGVCAQGDAKGVEKTSMSWGIKKSFQSYITGSIAQGSWTLNGIEHSNQQFHFPGSSGAVTVGQKSGTLVHSGSVHFTGHHGVLDLTIADPEVQFNGNQGELIANVKSSDIEGNRTDYGRVALATISFNTLDVTDTQVSGQGQVFLSAVGANAFANFYEPGLEIDPISFTATLGGQANCATGAAGATAPTSGSSAAGASGTALGSSEAEGTTTGYKNGAENFKIRTAAANSSTGGMETSSYLLLALVAFVVAGGSMGRLVMVNPS</sequence>
<evidence type="ECO:0000259" key="4">
    <source>
        <dbReference type="Pfam" id="PF04213"/>
    </source>
</evidence>
<keyword evidence="5" id="KW-0675">Receptor</keyword>
<protein>
    <submittedName>
        <fullName evidence="5">Cell-surface hemin receptor</fullName>
    </submittedName>
</protein>
<organism evidence="5 6">
    <name type="scientific">Corynebacterium kutscheri</name>
    <dbReference type="NCBI Taxonomy" id="35755"/>
    <lineage>
        <taxon>Bacteria</taxon>
        <taxon>Bacillati</taxon>
        <taxon>Actinomycetota</taxon>
        <taxon>Actinomycetes</taxon>
        <taxon>Mycobacteriales</taxon>
        <taxon>Corynebacteriaceae</taxon>
        <taxon>Corynebacterium</taxon>
    </lineage>
</organism>
<evidence type="ECO:0000256" key="3">
    <source>
        <dbReference type="SAM" id="SignalP"/>
    </source>
</evidence>
<feature type="compositionally biased region" description="Low complexity" evidence="1">
    <location>
        <begin position="217"/>
        <end position="231"/>
    </location>
</feature>
<reference evidence="5 6" key="1">
    <citation type="submission" date="2018-12" db="EMBL/GenBank/DDBJ databases">
        <authorList>
            <consortium name="Pathogen Informatics"/>
        </authorList>
    </citation>
    <scope>NUCLEOTIDE SEQUENCE [LARGE SCALE GENOMIC DNA]</scope>
    <source>
        <strain evidence="5 6">NCTC949</strain>
    </source>
</reference>
<keyword evidence="2" id="KW-1133">Transmembrane helix</keyword>
<dbReference type="Pfam" id="PF04213">
    <property type="entry name" value="HtaA"/>
    <property type="match status" value="2"/>
</dbReference>
<keyword evidence="2" id="KW-0472">Membrane</keyword>
<feature type="region of interest" description="Disordered" evidence="1">
    <location>
        <begin position="210"/>
        <end position="246"/>
    </location>
</feature>
<dbReference type="InterPro" id="IPR007331">
    <property type="entry name" value="Htaa"/>
</dbReference>
<feature type="compositionally biased region" description="Low complexity" evidence="1">
    <location>
        <begin position="289"/>
        <end position="307"/>
    </location>
</feature>
<proteinExistence type="predicted"/>
<feature type="compositionally biased region" description="Low complexity" evidence="1">
    <location>
        <begin position="547"/>
        <end position="560"/>
    </location>
</feature>
<keyword evidence="2" id="KW-0812">Transmembrane</keyword>
<feature type="region of interest" description="Disordered" evidence="1">
    <location>
        <begin position="547"/>
        <end position="568"/>
    </location>
</feature>
<dbReference type="Proteomes" id="UP000271380">
    <property type="component" value="Chromosome"/>
</dbReference>
<feature type="domain" description="Htaa" evidence="4">
    <location>
        <begin position="369"/>
        <end position="522"/>
    </location>
</feature>
<feature type="region of interest" description="Disordered" evidence="1">
    <location>
        <begin position="289"/>
        <end position="328"/>
    </location>
</feature>
<keyword evidence="3" id="KW-0732">Signal</keyword>
<feature type="transmembrane region" description="Helical" evidence="2">
    <location>
        <begin position="593"/>
        <end position="613"/>
    </location>
</feature>
<feature type="chain" id="PRO_5044215808" evidence="3">
    <location>
        <begin position="24"/>
        <end position="617"/>
    </location>
</feature>
<name>A0AB38VSM5_9CORY</name>
<accession>A0AB38VSM5</accession>
<evidence type="ECO:0000256" key="1">
    <source>
        <dbReference type="SAM" id="MobiDB-lite"/>
    </source>
</evidence>
<feature type="domain" description="Htaa" evidence="4">
    <location>
        <begin position="39"/>
        <end position="213"/>
    </location>
</feature>
<dbReference type="EMBL" id="LR134377">
    <property type="protein sequence ID" value="VEH04769.1"/>
    <property type="molecule type" value="Genomic_DNA"/>
</dbReference>